<dbReference type="GO" id="GO:0000166">
    <property type="term" value="F:nucleotide binding"/>
    <property type="evidence" value="ECO:0007669"/>
    <property type="project" value="InterPro"/>
</dbReference>
<dbReference type="InterPro" id="IPR036291">
    <property type="entry name" value="NAD(P)-bd_dom_sf"/>
</dbReference>
<gene>
    <name evidence="5" type="ORF">EJN90_07965</name>
</gene>
<dbReference type="AlphaFoldDB" id="A0A3S9HBP2"/>
<dbReference type="Gene3D" id="3.40.50.720">
    <property type="entry name" value="NAD(P)-binding Rossmann-like Domain"/>
    <property type="match status" value="1"/>
</dbReference>
<keyword evidence="2" id="KW-0560">Oxidoreductase</keyword>
<dbReference type="InterPro" id="IPR055170">
    <property type="entry name" value="GFO_IDH_MocA-like_dom"/>
</dbReference>
<evidence type="ECO:0000256" key="1">
    <source>
        <dbReference type="ARBA" id="ARBA00010928"/>
    </source>
</evidence>
<organism evidence="5 6">
    <name type="scientific">Jeotgalibaca ciconiae</name>
    <dbReference type="NCBI Taxonomy" id="2496265"/>
    <lineage>
        <taxon>Bacteria</taxon>
        <taxon>Bacillati</taxon>
        <taxon>Bacillota</taxon>
        <taxon>Bacilli</taxon>
        <taxon>Lactobacillales</taxon>
        <taxon>Carnobacteriaceae</taxon>
        <taxon>Jeotgalibaca</taxon>
    </lineage>
</organism>
<proteinExistence type="inferred from homology"/>
<dbReference type="SUPFAM" id="SSF51735">
    <property type="entry name" value="NAD(P)-binding Rossmann-fold domains"/>
    <property type="match status" value="1"/>
</dbReference>
<evidence type="ECO:0000313" key="5">
    <source>
        <dbReference type="EMBL" id="AZP04573.1"/>
    </source>
</evidence>
<dbReference type="EMBL" id="CP034465">
    <property type="protein sequence ID" value="AZP04573.1"/>
    <property type="molecule type" value="Genomic_DNA"/>
</dbReference>
<evidence type="ECO:0000256" key="2">
    <source>
        <dbReference type="ARBA" id="ARBA00023002"/>
    </source>
</evidence>
<dbReference type="Pfam" id="PF01408">
    <property type="entry name" value="GFO_IDH_MocA"/>
    <property type="match status" value="1"/>
</dbReference>
<evidence type="ECO:0000313" key="6">
    <source>
        <dbReference type="Proteomes" id="UP000273326"/>
    </source>
</evidence>
<dbReference type="GO" id="GO:0016491">
    <property type="term" value="F:oxidoreductase activity"/>
    <property type="evidence" value="ECO:0007669"/>
    <property type="project" value="UniProtKB-KW"/>
</dbReference>
<protein>
    <submittedName>
        <fullName evidence="5">Gfo/Idh/MocA family oxidoreductase</fullName>
    </submittedName>
</protein>
<evidence type="ECO:0000259" key="4">
    <source>
        <dbReference type="Pfam" id="PF22725"/>
    </source>
</evidence>
<dbReference type="InterPro" id="IPR051317">
    <property type="entry name" value="Gfo/Idh/MocA_oxidoreduct"/>
</dbReference>
<dbReference type="InterPro" id="IPR000683">
    <property type="entry name" value="Gfo/Idh/MocA-like_OxRdtase_N"/>
</dbReference>
<dbReference type="Gene3D" id="3.30.360.10">
    <property type="entry name" value="Dihydrodipicolinate Reductase, domain 2"/>
    <property type="match status" value="1"/>
</dbReference>
<dbReference type="OrthoDB" id="9815825at2"/>
<name>A0A3S9HBP2_9LACT</name>
<dbReference type="Pfam" id="PF22725">
    <property type="entry name" value="GFO_IDH_MocA_C3"/>
    <property type="match status" value="1"/>
</dbReference>
<feature type="domain" description="GFO/IDH/MocA-like oxidoreductase" evidence="4">
    <location>
        <begin position="127"/>
        <end position="244"/>
    </location>
</feature>
<dbReference type="KEGG" id="jeh:EJN90_07965"/>
<comment type="similarity">
    <text evidence="1">Belongs to the Gfo/Idh/MocA family.</text>
</comment>
<feature type="domain" description="Gfo/Idh/MocA-like oxidoreductase N-terminal" evidence="3">
    <location>
        <begin position="5"/>
        <end position="117"/>
    </location>
</feature>
<keyword evidence="6" id="KW-1185">Reference proteome</keyword>
<dbReference type="PANTHER" id="PTHR43708:SF5">
    <property type="entry name" value="CONSERVED EXPRESSED OXIDOREDUCTASE (EUROFUNG)-RELATED"/>
    <property type="match status" value="1"/>
</dbReference>
<dbReference type="PANTHER" id="PTHR43708">
    <property type="entry name" value="CONSERVED EXPRESSED OXIDOREDUCTASE (EUROFUNG)"/>
    <property type="match status" value="1"/>
</dbReference>
<evidence type="ECO:0000259" key="3">
    <source>
        <dbReference type="Pfam" id="PF01408"/>
    </source>
</evidence>
<reference evidence="6" key="1">
    <citation type="submission" date="2018-12" db="EMBL/GenBank/DDBJ databases">
        <title>Complete genome sequencing of Jeotgalibaca sp. H21T32.</title>
        <authorList>
            <person name="Bae J.-W."/>
            <person name="Lee S.-Y."/>
        </authorList>
    </citation>
    <scope>NUCLEOTIDE SEQUENCE [LARGE SCALE GENOMIC DNA]</scope>
    <source>
        <strain evidence="6">H21T32</strain>
    </source>
</reference>
<sequence>MKKQAVIVGYGGMGAWHHKALQEIGKIDVIGIYDIREEVFEKAAKQNLTIFQNFQAVLESSAEIIIIATPNDSHKDYCISALEAGKHVVCEKPVTLSVKDLEEIIAVSQNSAGIFTVHQNRRWDTDFRIVQKILSENIIDTPYFIESRVNGSSVFLHGWRDFKVNGGGMLYDWGVHLIDQLLLLTPAKVTSVTAHVKSVFSEEVDDNVKLLLGFSDGLSVLVEIATNCFIPFPRWHLSGKAGTAIIDNWEGEGKIIQLLEGSNPTWSNEIVYTAAGPTRTMAPRAKKTVQEVPLPMVEKYDKGFQHNFYSAEHFYSNLVDAINGKEEQFVKEDQILRVLKVIEAAFESAEIQDRILCTI</sequence>
<dbReference type="RefSeq" id="WP_126110113.1">
    <property type="nucleotide sequence ID" value="NZ_CP034465.1"/>
</dbReference>
<dbReference type="Proteomes" id="UP000273326">
    <property type="component" value="Chromosome"/>
</dbReference>
<dbReference type="SUPFAM" id="SSF55347">
    <property type="entry name" value="Glyceraldehyde-3-phosphate dehydrogenase-like, C-terminal domain"/>
    <property type="match status" value="1"/>
</dbReference>
<accession>A0A3S9HBP2</accession>